<feature type="domain" description="DUF3533" evidence="3">
    <location>
        <begin position="65"/>
        <end position="426"/>
    </location>
</feature>
<dbReference type="OrthoDB" id="2140105at2759"/>
<keyword evidence="2" id="KW-0812">Transmembrane</keyword>
<evidence type="ECO:0000256" key="2">
    <source>
        <dbReference type="SAM" id="Phobius"/>
    </source>
</evidence>
<dbReference type="Proteomes" id="UP000807353">
    <property type="component" value="Unassembled WGS sequence"/>
</dbReference>
<protein>
    <recommendedName>
        <fullName evidence="3">DUF3533 domain-containing protein</fullName>
    </recommendedName>
</protein>
<keyword evidence="2" id="KW-1133">Transmembrane helix</keyword>
<reference evidence="4" key="1">
    <citation type="submission" date="2020-11" db="EMBL/GenBank/DDBJ databases">
        <authorList>
            <consortium name="DOE Joint Genome Institute"/>
            <person name="Ahrendt S."/>
            <person name="Riley R."/>
            <person name="Andreopoulos W."/>
            <person name="Labutti K."/>
            <person name="Pangilinan J."/>
            <person name="Ruiz-Duenas F.J."/>
            <person name="Barrasa J.M."/>
            <person name="Sanchez-Garcia M."/>
            <person name="Camarero S."/>
            <person name="Miyauchi S."/>
            <person name="Serrano A."/>
            <person name="Linde D."/>
            <person name="Babiker R."/>
            <person name="Drula E."/>
            <person name="Ayuso-Fernandez I."/>
            <person name="Pacheco R."/>
            <person name="Padilla G."/>
            <person name="Ferreira P."/>
            <person name="Barriuso J."/>
            <person name="Kellner H."/>
            <person name="Castanera R."/>
            <person name="Alfaro M."/>
            <person name="Ramirez L."/>
            <person name="Pisabarro A.G."/>
            <person name="Kuo A."/>
            <person name="Tritt A."/>
            <person name="Lipzen A."/>
            <person name="He G."/>
            <person name="Yan M."/>
            <person name="Ng V."/>
            <person name="Cullen D."/>
            <person name="Martin F."/>
            <person name="Rosso M.-N."/>
            <person name="Henrissat B."/>
            <person name="Hibbett D."/>
            <person name="Martinez A.T."/>
            <person name="Grigoriev I.V."/>
        </authorList>
    </citation>
    <scope>NUCLEOTIDE SEQUENCE</scope>
    <source>
        <strain evidence="4">CBS 247.69</strain>
    </source>
</reference>
<keyword evidence="5" id="KW-1185">Reference proteome</keyword>
<gene>
    <name evidence="4" type="ORF">BDZ94DRAFT_1169136</name>
</gene>
<dbReference type="PANTHER" id="PTHR34814">
    <property type="entry name" value="NITROSOGUANIDINE RESISTANCE PROTEIN SNG1"/>
    <property type="match status" value="1"/>
</dbReference>
<feature type="compositionally biased region" description="Polar residues" evidence="1">
    <location>
        <begin position="10"/>
        <end position="19"/>
    </location>
</feature>
<comment type="caution">
    <text evidence="4">The sequence shown here is derived from an EMBL/GenBank/DDBJ whole genome shotgun (WGS) entry which is preliminary data.</text>
</comment>
<evidence type="ECO:0000259" key="3">
    <source>
        <dbReference type="Pfam" id="PF12051"/>
    </source>
</evidence>
<dbReference type="GO" id="GO:0016020">
    <property type="term" value="C:membrane"/>
    <property type="evidence" value="ECO:0007669"/>
    <property type="project" value="TreeGrafter"/>
</dbReference>
<dbReference type="EMBL" id="MU150294">
    <property type="protein sequence ID" value="KAF9460692.1"/>
    <property type="molecule type" value="Genomic_DNA"/>
</dbReference>
<evidence type="ECO:0000313" key="5">
    <source>
        <dbReference type="Proteomes" id="UP000807353"/>
    </source>
</evidence>
<feature type="transmembrane region" description="Helical" evidence="2">
    <location>
        <begin position="252"/>
        <end position="274"/>
    </location>
</feature>
<name>A0A9P5Y1U1_9AGAR</name>
<feature type="transmembrane region" description="Helical" evidence="2">
    <location>
        <begin position="411"/>
        <end position="432"/>
    </location>
</feature>
<feature type="region of interest" description="Disordered" evidence="1">
    <location>
        <begin position="1"/>
        <end position="27"/>
    </location>
</feature>
<sequence length="449" mass="50793">MSSSEHKSPRSGSIRSTSPGIHDHRNNEPTPAQFQAFSCQFFDRNEAASKARYIYTKILFFRTCLIIVVMFAVFSIYWGALSSVPARGLQGWIVDFDGGRVGQAITRELSGLSTPAVSWKVRSSQDFPHGTRDLVHAILEEHCWIAVATNPGSTLKLDAALKGVIDPPYNASHAITVYGIEARNENAFRTLIRPNVEMPLQKVTHDFATQLIRELASNSTDTLSSINPEMLVRPIYFTVNNLRPFDIPLATAVTYVGLIYILILSFYVVNSTLLARTASGLERRLTLSSLIRIRVITPVIIYFVLSCFYSIVTLAFKLPFDRKFGRAGFVVFWMLSWFGMTATGLALETMMTLLTVKYIQVFLILWMISNVSVCLWPIDALPRVYMYGHAAPFYQISRGVRTIVFNTKNEVGLNFGILSVWIIISCLSLPLIQWYRRREEVHQVQDRRP</sequence>
<dbReference type="InterPro" id="IPR022703">
    <property type="entry name" value="DUF3533"/>
</dbReference>
<keyword evidence="2" id="KW-0472">Membrane</keyword>
<accession>A0A9P5Y1U1</accession>
<dbReference type="AlphaFoldDB" id="A0A9P5Y1U1"/>
<evidence type="ECO:0000256" key="1">
    <source>
        <dbReference type="SAM" id="MobiDB-lite"/>
    </source>
</evidence>
<organism evidence="4 5">
    <name type="scientific">Collybia nuda</name>
    <dbReference type="NCBI Taxonomy" id="64659"/>
    <lineage>
        <taxon>Eukaryota</taxon>
        <taxon>Fungi</taxon>
        <taxon>Dikarya</taxon>
        <taxon>Basidiomycota</taxon>
        <taxon>Agaricomycotina</taxon>
        <taxon>Agaricomycetes</taxon>
        <taxon>Agaricomycetidae</taxon>
        <taxon>Agaricales</taxon>
        <taxon>Tricholomatineae</taxon>
        <taxon>Clitocybaceae</taxon>
        <taxon>Collybia</taxon>
    </lineage>
</organism>
<feature type="transmembrane region" description="Helical" evidence="2">
    <location>
        <begin position="295"/>
        <end position="316"/>
    </location>
</feature>
<dbReference type="PANTHER" id="PTHR34814:SF1">
    <property type="entry name" value="NITROSOGUANIDINE RESISTANCE PROTEIN SNG1"/>
    <property type="match status" value="1"/>
</dbReference>
<proteinExistence type="predicted"/>
<dbReference type="Pfam" id="PF12051">
    <property type="entry name" value="DUF3533"/>
    <property type="match status" value="1"/>
</dbReference>
<evidence type="ECO:0000313" key="4">
    <source>
        <dbReference type="EMBL" id="KAF9460692.1"/>
    </source>
</evidence>
<dbReference type="InterPro" id="IPR053001">
    <property type="entry name" value="MNNG_permease-like"/>
</dbReference>
<feature type="transmembrane region" description="Helical" evidence="2">
    <location>
        <begin position="359"/>
        <end position="378"/>
    </location>
</feature>
<feature type="transmembrane region" description="Helical" evidence="2">
    <location>
        <begin position="59"/>
        <end position="80"/>
    </location>
</feature>
<feature type="transmembrane region" description="Helical" evidence="2">
    <location>
        <begin position="328"/>
        <end position="347"/>
    </location>
</feature>